<keyword evidence="1" id="KW-0812">Transmembrane</keyword>
<dbReference type="EMBL" id="JAGGKE010000008">
    <property type="protein sequence ID" value="MBP1902396.1"/>
    <property type="molecule type" value="Genomic_DNA"/>
</dbReference>
<protein>
    <submittedName>
        <fullName evidence="2">Uncharacterized protein</fullName>
    </submittedName>
</protein>
<reference evidence="2 3" key="1">
    <citation type="submission" date="2021-03" db="EMBL/GenBank/DDBJ databases">
        <title>Genomic Encyclopedia of Type Strains, Phase IV (KMG-IV): sequencing the most valuable type-strain genomes for metagenomic binning, comparative biology and taxonomic classification.</title>
        <authorList>
            <person name="Goeker M."/>
        </authorList>
    </citation>
    <scope>NUCLEOTIDE SEQUENCE [LARGE SCALE GENOMIC DNA]</scope>
    <source>
        <strain evidence="2 3">DSM 12287</strain>
    </source>
</reference>
<keyword evidence="1" id="KW-1133">Transmembrane helix</keyword>
<accession>A0A8J7RED5</accession>
<comment type="caution">
    <text evidence="2">The sequence shown here is derived from an EMBL/GenBank/DDBJ whole genome shotgun (WGS) entry which is preliminary data.</text>
</comment>
<keyword evidence="1" id="KW-0472">Membrane</keyword>
<evidence type="ECO:0000313" key="3">
    <source>
        <dbReference type="Proteomes" id="UP000770586"/>
    </source>
</evidence>
<dbReference type="Proteomes" id="UP000770586">
    <property type="component" value="Unassembled WGS sequence"/>
</dbReference>
<dbReference type="OrthoDB" id="197586at2157"/>
<dbReference type="AlphaFoldDB" id="A0A8J7RED5"/>
<dbReference type="RefSeq" id="WP_210113270.1">
    <property type="nucleotide sequence ID" value="NZ_BAAADX010000002.1"/>
</dbReference>
<feature type="transmembrane region" description="Helical" evidence="1">
    <location>
        <begin position="81"/>
        <end position="106"/>
    </location>
</feature>
<sequence length="107" mass="10741">MTALVPLTGLLAAVAASVAGLAPAPTAAVPGAVPLSAEYTLPFVGPGTYLIFGIVLAPVYAMVAAWFIGDPSDRFAGLLGVGYLAGLTTVLWGSLFVATIIIGTVFF</sequence>
<proteinExistence type="predicted"/>
<feature type="transmembrane region" description="Helical" evidence="1">
    <location>
        <begin position="47"/>
        <end position="69"/>
    </location>
</feature>
<name>A0A8J7RED5_9EURY</name>
<gene>
    <name evidence="2" type="ORF">J2744_002086</name>
</gene>
<evidence type="ECO:0000256" key="1">
    <source>
        <dbReference type="SAM" id="Phobius"/>
    </source>
</evidence>
<evidence type="ECO:0000313" key="2">
    <source>
        <dbReference type="EMBL" id="MBP1902396.1"/>
    </source>
</evidence>
<keyword evidence="3" id="KW-1185">Reference proteome</keyword>
<organism evidence="2 3">
    <name type="scientific">Halorubrum trapanicum</name>
    <dbReference type="NCBI Taxonomy" id="29284"/>
    <lineage>
        <taxon>Archaea</taxon>
        <taxon>Methanobacteriati</taxon>
        <taxon>Methanobacteriota</taxon>
        <taxon>Stenosarchaea group</taxon>
        <taxon>Halobacteria</taxon>
        <taxon>Halobacteriales</taxon>
        <taxon>Haloferacaceae</taxon>
        <taxon>Halorubrum</taxon>
    </lineage>
</organism>